<dbReference type="GO" id="GO:0032259">
    <property type="term" value="P:methylation"/>
    <property type="evidence" value="ECO:0007669"/>
    <property type="project" value="UniProtKB-KW"/>
</dbReference>
<name>A0ABP4VSM3_9MICO</name>
<dbReference type="Gene3D" id="3.40.50.150">
    <property type="entry name" value="Vaccinia Virus protein VP39"/>
    <property type="match status" value="1"/>
</dbReference>
<evidence type="ECO:0000313" key="1">
    <source>
        <dbReference type="EMBL" id="GAA1733316.1"/>
    </source>
</evidence>
<dbReference type="InterPro" id="IPR023149">
    <property type="entry name" value="Trans_acon_MeTrfase_C"/>
</dbReference>
<dbReference type="EMBL" id="BAAAPM010000006">
    <property type="protein sequence ID" value="GAA1733316.1"/>
    <property type="molecule type" value="Genomic_DNA"/>
</dbReference>
<evidence type="ECO:0000313" key="2">
    <source>
        <dbReference type="Proteomes" id="UP001501138"/>
    </source>
</evidence>
<dbReference type="Gene3D" id="1.10.150.290">
    <property type="entry name" value="S-adenosyl-L-methionine-dependent methyltransferases"/>
    <property type="match status" value="1"/>
</dbReference>
<dbReference type="Pfam" id="PF13489">
    <property type="entry name" value="Methyltransf_23"/>
    <property type="match status" value="1"/>
</dbReference>
<keyword evidence="2" id="KW-1185">Reference proteome</keyword>
<proteinExistence type="predicted"/>
<dbReference type="RefSeq" id="WP_344249427.1">
    <property type="nucleotide sequence ID" value="NZ_BAAAPM010000006.1"/>
</dbReference>
<accession>A0ABP4VSM3</accession>
<comment type="caution">
    <text evidence="1">The sequence shown here is derived from an EMBL/GenBank/DDBJ whole genome shotgun (WGS) entry which is preliminary data.</text>
</comment>
<keyword evidence="1" id="KW-0489">Methyltransferase</keyword>
<protein>
    <submittedName>
        <fullName evidence="1">Methyltransferase domain-containing protein</fullName>
    </submittedName>
</protein>
<organism evidence="1 2">
    <name type="scientific">Isoptericola hypogeus</name>
    <dbReference type="NCBI Taxonomy" id="300179"/>
    <lineage>
        <taxon>Bacteria</taxon>
        <taxon>Bacillati</taxon>
        <taxon>Actinomycetota</taxon>
        <taxon>Actinomycetes</taxon>
        <taxon>Micrococcales</taxon>
        <taxon>Promicromonosporaceae</taxon>
        <taxon>Isoptericola</taxon>
    </lineage>
</organism>
<dbReference type="SUPFAM" id="SSF53335">
    <property type="entry name" value="S-adenosyl-L-methionine-dependent methyltransferases"/>
    <property type="match status" value="1"/>
</dbReference>
<dbReference type="InterPro" id="IPR029063">
    <property type="entry name" value="SAM-dependent_MTases_sf"/>
</dbReference>
<dbReference type="PANTHER" id="PTHR43861">
    <property type="entry name" value="TRANS-ACONITATE 2-METHYLTRANSFERASE-RELATED"/>
    <property type="match status" value="1"/>
</dbReference>
<dbReference type="PANTHER" id="PTHR43861:SF1">
    <property type="entry name" value="TRANS-ACONITATE 2-METHYLTRANSFERASE"/>
    <property type="match status" value="1"/>
</dbReference>
<dbReference type="CDD" id="cd02440">
    <property type="entry name" value="AdoMet_MTases"/>
    <property type="match status" value="1"/>
</dbReference>
<sequence>MADWSPAAYLRYTDERSRPFGELVARVGHDPASILDLGCGPGHLTPVLRGRWPAASFVGLDASPAMIERARATDPGGRYELADVRDHAAGRGPVREADLVISNATLQWVPGHRELLPALAATARQTFAFSVPGNHDAPSHLLLRGVAAREPYAAAVGPVERRVVGDPADYLEILAGTGWEVDAWETTYTHLLGGEDPVLRWISATGAQPVLHALDAHDAGHGTGLRARFDAELGAALRDAYPSRPYGTPLAFRRVFVVATRRG</sequence>
<keyword evidence="1" id="KW-0808">Transferase</keyword>
<dbReference type="Proteomes" id="UP001501138">
    <property type="component" value="Unassembled WGS sequence"/>
</dbReference>
<gene>
    <name evidence="1" type="ORF">GCM10009809_30950</name>
</gene>
<reference evidence="2" key="1">
    <citation type="journal article" date="2019" name="Int. J. Syst. Evol. Microbiol.">
        <title>The Global Catalogue of Microorganisms (GCM) 10K type strain sequencing project: providing services to taxonomists for standard genome sequencing and annotation.</title>
        <authorList>
            <consortium name="The Broad Institute Genomics Platform"/>
            <consortium name="The Broad Institute Genome Sequencing Center for Infectious Disease"/>
            <person name="Wu L."/>
            <person name="Ma J."/>
        </authorList>
    </citation>
    <scope>NUCLEOTIDE SEQUENCE [LARGE SCALE GENOMIC DNA]</scope>
    <source>
        <strain evidence="2">JCM 15589</strain>
    </source>
</reference>
<dbReference type="GO" id="GO:0008168">
    <property type="term" value="F:methyltransferase activity"/>
    <property type="evidence" value="ECO:0007669"/>
    <property type="project" value="UniProtKB-KW"/>
</dbReference>